<accession>A0A6J4PVV9</accession>
<evidence type="ECO:0000259" key="13">
    <source>
        <dbReference type="PROSITE" id="PS50862"/>
    </source>
</evidence>
<dbReference type="NCBIfam" id="TIGR00442">
    <property type="entry name" value="hisS"/>
    <property type="match status" value="1"/>
</dbReference>
<dbReference type="InterPro" id="IPR015807">
    <property type="entry name" value="His-tRNA-ligase"/>
</dbReference>
<dbReference type="CDD" id="cd00773">
    <property type="entry name" value="HisRS-like_core"/>
    <property type="match status" value="1"/>
</dbReference>
<keyword evidence="8 11" id="KW-0648">Protein biosynthesis</keyword>
<sequence>MAEKLSAVKGMNDILPGTVSRKEKLPTSALWHWFDGVVRTVLARYGYQYIVTPVVEPTALFVRGLGEVTDIVEKEMYSFVDAMNDDRLTLRPEATAGIVRAVVQHNALYNGPLRIWTMGPMFRHERPQKGRYRQFHQLDVEALGLAGPDVDAELILMGRALWRELGLVEGTHVRLEINTLGQADERHAHREALIRHLEAHADQLDEDARRRLHSNPLRILDTKNPAMQAVVDAAPKLLDFLGPQSRAHFDAVRALLDAAGVGYRINPRLVRGMDYYNLTVFEWVTDLLGSQGTVCGGGRYDGLIEQMGGKPAPAIGFGLGIERLLLLIQELALPVPSGAPAAYAVTASEGALATGLPAIERLRAAGLAVLMHSGGGALKTQLQKADASGAQYALIFDGSTQVKIKALRERDAPQRECDAADLPQWAREVLAALQPAQRP</sequence>
<dbReference type="Gene3D" id="3.30.930.10">
    <property type="entry name" value="Bira Bifunctional Protein, Domain 2"/>
    <property type="match status" value="1"/>
</dbReference>
<dbReference type="PANTHER" id="PTHR43707:SF1">
    <property type="entry name" value="HISTIDINE--TRNA LIGASE, MITOCHONDRIAL-RELATED"/>
    <property type="match status" value="1"/>
</dbReference>
<reference evidence="14" key="1">
    <citation type="submission" date="2020-02" db="EMBL/GenBank/DDBJ databases">
        <authorList>
            <person name="Meier V. D."/>
        </authorList>
    </citation>
    <scope>NUCLEOTIDE SEQUENCE</scope>
    <source>
        <strain evidence="14">AVDCRST_MAG51</strain>
    </source>
</reference>
<dbReference type="GO" id="GO:0005737">
    <property type="term" value="C:cytoplasm"/>
    <property type="evidence" value="ECO:0007669"/>
    <property type="project" value="UniProtKB-SubCell"/>
</dbReference>
<comment type="subcellular location">
    <subcellularLocation>
        <location evidence="1 11">Cytoplasm</location>
    </subcellularLocation>
</comment>
<dbReference type="PIRSF" id="PIRSF001549">
    <property type="entry name" value="His-tRNA_synth"/>
    <property type="match status" value="1"/>
</dbReference>
<feature type="binding site" evidence="12">
    <location>
        <position position="141"/>
    </location>
    <ligand>
        <name>L-histidine</name>
        <dbReference type="ChEBI" id="CHEBI:57595"/>
    </ligand>
</feature>
<evidence type="ECO:0000256" key="7">
    <source>
        <dbReference type="ARBA" id="ARBA00022840"/>
    </source>
</evidence>
<feature type="binding site" evidence="12">
    <location>
        <begin position="275"/>
        <end position="276"/>
    </location>
    <ligand>
        <name>L-histidine</name>
        <dbReference type="ChEBI" id="CHEBI:57595"/>
    </ligand>
</feature>
<keyword evidence="7 11" id="KW-0067">ATP-binding</keyword>
<dbReference type="HAMAP" id="MF_00127">
    <property type="entry name" value="His_tRNA_synth"/>
    <property type="match status" value="1"/>
</dbReference>
<dbReference type="InterPro" id="IPR036621">
    <property type="entry name" value="Anticodon-bd_dom_sf"/>
</dbReference>
<feature type="binding site" evidence="12">
    <location>
        <position position="271"/>
    </location>
    <ligand>
        <name>L-histidine</name>
        <dbReference type="ChEBI" id="CHEBI:57595"/>
    </ligand>
</feature>
<evidence type="ECO:0000256" key="8">
    <source>
        <dbReference type="ARBA" id="ARBA00022917"/>
    </source>
</evidence>
<evidence type="ECO:0000256" key="9">
    <source>
        <dbReference type="ARBA" id="ARBA00023146"/>
    </source>
</evidence>
<evidence type="ECO:0000256" key="10">
    <source>
        <dbReference type="ARBA" id="ARBA00047639"/>
    </source>
</evidence>
<evidence type="ECO:0000256" key="2">
    <source>
        <dbReference type="ARBA" id="ARBA00008226"/>
    </source>
</evidence>
<comment type="subunit">
    <text evidence="3 11">Homodimer.</text>
</comment>
<dbReference type="Pfam" id="PF13393">
    <property type="entry name" value="tRNA-synt_His"/>
    <property type="match status" value="1"/>
</dbReference>
<feature type="binding site" evidence="12">
    <location>
        <position position="123"/>
    </location>
    <ligand>
        <name>L-histidine</name>
        <dbReference type="ChEBI" id="CHEBI:57595"/>
    </ligand>
</feature>
<dbReference type="Gene3D" id="3.40.50.800">
    <property type="entry name" value="Anticodon-binding domain"/>
    <property type="match status" value="1"/>
</dbReference>
<feature type="domain" description="Aminoacyl-transfer RNA synthetases class-II family profile" evidence="13">
    <location>
        <begin position="38"/>
        <end position="336"/>
    </location>
</feature>
<keyword evidence="5 11" id="KW-0436">Ligase</keyword>
<evidence type="ECO:0000256" key="12">
    <source>
        <dbReference type="PIRSR" id="PIRSR001549-1"/>
    </source>
</evidence>
<evidence type="ECO:0000256" key="6">
    <source>
        <dbReference type="ARBA" id="ARBA00022741"/>
    </source>
</evidence>
<dbReference type="GO" id="GO:0005524">
    <property type="term" value="F:ATP binding"/>
    <property type="evidence" value="ECO:0007669"/>
    <property type="project" value="UniProtKB-UniRule"/>
</dbReference>
<evidence type="ECO:0000256" key="5">
    <source>
        <dbReference type="ARBA" id="ARBA00022598"/>
    </source>
</evidence>
<organism evidence="14">
    <name type="scientific">uncultured Ramlibacter sp</name>
    <dbReference type="NCBI Taxonomy" id="260755"/>
    <lineage>
        <taxon>Bacteria</taxon>
        <taxon>Pseudomonadati</taxon>
        <taxon>Pseudomonadota</taxon>
        <taxon>Betaproteobacteria</taxon>
        <taxon>Burkholderiales</taxon>
        <taxon>Comamonadaceae</taxon>
        <taxon>Ramlibacter</taxon>
        <taxon>environmental samples</taxon>
    </lineage>
</organism>
<dbReference type="FunFam" id="3.30.930.10:FF:000005">
    <property type="entry name" value="Histidine--tRNA ligase"/>
    <property type="match status" value="1"/>
</dbReference>
<keyword evidence="9 11" id="KW-0030">Aminoacyl-tRNA synthetase</keyword>
<dbReference type="InterPro" id="IPR006195">
    <property type="entry name" value="aa-tRNA-synth_II"/>
</dbReference>
<dbReference type="InterPro" id="IPR004516">
    <property type="entry name" value="HisRS/HisZ"/>
</dbReference>
<dbReference type="PANTHER" id="PTHR43707">
    <property type="entry name" value="HISTIDYL-TRNA SYNTHETASE"/>
    <property type="match status" value="1"/>
</dbReference>
<evidence type="ECO:0000313" key="14">
    <source>
        <dbReference type="EMBL" id="CAA9424928.1"/>
    </source>
</evidence>
<dbReference type="GO" id="GO:0004821">
    <property type="term" value="F:histidine-tRNA ligase activity"/>
    <property type="evidence" value="ECO:0007669"/>
    <property type="project" value="UniProtKB-UniRule"/>
</dbReference>
<dbReference type="GO" id="GO:0006427">
    <property type="term" value="P:histidyl-tRNA aminoacylation"/>
    <property type="evidence" value="ECO:0007669"/>
    <property type="project" value="UniProtKB-UniRule"/>
</dbReference>
<keyword evidence="6 11" id="KW-0547">Nucleotide-binding</keyword>
<feature type="binding site" evidence="12">
    <location>
        <begin position="93"/>
        <end position="95"/>
    </location>
    <ligand>
        <name>L-histidine</name>
        <dbReference type="ChEBI" id="CHEBI:57595"/>
    </ligand>
</feature>
<evidence type="ECO:0000256" key="3">
    <source>
        <dbReference type="ARBA" id="ARBA00011738"/>
    </source>
</evidence>
<dbReference type="PROSITE" id="PS50862">
    <property type="entry name" value="AA_TRNA_LIGASE_II"/>
    <property type="match status" value="1"/>
</dbReference>
<dbReference type="InterPro" id="IPR045864">
    <property type="entry name" value="aa-tRNA-synth_II/BPL/LPL"/>
</dbReference>
<evidence type="ECO:0000256" key="1">
    <source>
        <dbReference type="ARBA" id="ARBA00004496"/>
    </source>
</evidence>
<gene>
    <name evidence="11" type="primary">hisS</name>
    <name evidence="14" type="ORF">AVDCRST_MAG51-2277</name>
</gene>
<evidence type="ECO:0000256" key="4">
    <source>
        <dbReference type="ARBA" id="ARBA00022490"/>
    </source>
</evidence>
<dbReference type="EC" id="6.1.1.21" evidence="11"/>
<comment type="catalytic activity">
    <reaction evidence="10 11">
        <text>tRNA(His) + L-histidine + ATP = L-histidyl-tRNA(His) + AMP + diphosphate + H(+)</text>
        <dbReference type="Rhea" id="RHEA:17313"/>
        <dbReference type="Rhea" id="RHEA-COMP:9665"/>
        <dbReference type="Rhea" id="RHEA-COMP:9689"/>
        <dbReference type="ChEBI" id="CHEBI:15378"/>
        <dbReference type="ChEBI" id="CHEBI:30616"/>
        <dbReference type="ChEBI" id="CHEBI:33019"/>
        <dbReference type="ChEBI" id="CHEBI:57595"/>
        <dbReference type="ChEBI" id="CHEBI:78442"/>
        <dbReference type="ChEBI" id="CHEBI:78527"/>
        <dbReference type="ChEBI" id="CHEBI:456215"/>
        <dbReference type="EC" id="6.1.1.21"/>
    </reaction>
</comment>
<proteinExistence type="inferred from homology"/>
<comment type="similarity">
    <text evidence="2 11">Belongs to the class-II aminoacyl-tRNA synthetase family.</text>
</comment>
<dbReference type="InterPro" id="IPR041715">
    <property type="entry name" value="HisRS-like_core"/>
</dbReference>
<feature type="binding site" evidence="12">
    <location>
        <position position="137"/>
    </location>
    <ligand>
        <name>L-histidine</name>
        <dbReference type="ChEBI" id="CHEBI:57595"/>
    </ligand>
</feature>
<dbReference type="AlphaFoldDB" id="A0A6J4PVV9"/>
<dbReference type="EMBL" id="CADCUX010000481">
    <property type="protein sequence ID" value="CAA9424928.1"/>
    <property type="molecule type" value="Genomic_DNA"/>
</dbReference>
<keyword evidence="4 11" id="KW-0963">Cytoplasm</keyword>
<protein>
    <recommendedName>
        <fullName evidence="11">Histidine--tRNA ligase</fullName>
        <ecNumber evidence="11">6.1.1.21</ecNumber>
    </recommendedName>
    <alternativeName>
        <fullName evidence="11">Histidyl-tRNA synthetase</fullName>
        <shortName evidence="11">HisRS</shortName>
    </alternativeName>
</protein>
<dbReference type="SUPFAM" id="SSF55681">
    <property type="entry name" value="Class II aaRS and biotin synthetases"/>
    <property type="match status" value="1"/>
</dbReference>
<evidence type="ECO:0000256" key="11">
    <source>
        <dbReference type="HAMAP-Rule" id="MF_00127"/>
    </source>
</evidence>
<dbReference type="SUPFAM" id="SSF52954">
    <property type="entry name" value="Class II aaRS ABD-related"/>
    <property type="match status" value="1"/>
</dbReference>
<name>A0A6J4PVV9_9BURK</name>